<protein>
    <submittedName>
        <fullName evidence="1">Uncharacterized protein</fullName>
    </submittedName>
</protein>
<proteinExistence type="predicted"/>
<dbReference type="Proteomes" id="UP001597116">
    <property type="component" value="Unassembled WGS sequence"/>
</dbReference>
<comment type="caution">
    <text evidence="1">The sequence shown here is derived from an EMBL/GenBank/DDBJ whole genome shotgun (WGS) entry which is preliminary data.</text>
</comment>
<accession>A0ABW3QCB1</accession>
<sequence>MNRDFTVDDVTQKQTFIIKNRSFLPTIDPSVKVRVKGHLDGKALVYIPNGPWIIDAQYTLKLRQGPVNKELSRAFTYKQFSVVYQPITAKSGHLEIEVEAP</sequence>
<evidence type="ECO:0000313" key="2">
    <source>
        <dbReference type="Proteomes" id="UP001597116"/>
    </source>
</evidence>
<evidence type="ECO:0000313" key="1">
    <source>
        <dbReference type="EMBL" id="MFD1145433.1"/>
    </source>
</evidence>
<organism evidence="1 2">
    <name type="scientific">Larkinella insperata</name>
    <dbReference type="NCBI Taxonomy" id="332158"/>
    <lineage>
        <taxon>Bacteria</taxon>
        <taxon>Pseudomonadati</taxon>
        <taxon>Bacteroidota</taxon>
        <taxon>Cytophagia</taxon>
        <taxon>Cytophagales</taxon>
        <taxon>Spirosomataceae</taxon>
        <taxon>Larkinella</taxon>
    </lineage>
</organism>
<gene>
    <name evidence="1" type="ORF">ACFQ4C_30180</name>
</gene>
<dbReference type="RefSeq" id="WP_379885764.1">
    <property type="nucleotide sequence ID" value="NZ_JBHTLP010000045.1"/>
</dbReference>
<reference evidence="2" key="1">
    <citation type="journal article" date="2019" name="Int. J. Syst. Evol. Microbiol.">
        <title>The Global Catalogue of Microorganisms (GCM) 10K type strain sequencing project: providing services to taxonomists for standard genome sequencing and annotation.</title>
        <authorList>
            <consortium name="The Broad Institute Genomics Platform"/>
            <consortium name="The Broad Institute Genome Sequencing Center for Infectious Disease"/>
            <person name="Wu L."/>
            <person name="Ma J."/>
        </authorList>
    </citation>
    <scope>NUCLEOTIDE SEQUENCE [LARGE SCALE GENOMIC DNA]</scope>
    <source>
        <strain evidence="2">CCUG 55608</strain>
    </source>
</reference>
<dbReference type="EMBL" id="JBHTLP010000045">
    <property type="protein sequence ID" value="MFD1145433.1"/>
    <property type="molecule type" value="Genomic_DNA"/>
</dbReference>
<keyword evidence="2" id="KW-1185">Reference proteome</keyword>
<name>A0ABW3QCB1_9BACT</name>